<protein>
    <submittedName>
        <fullName evidence="1">Uncharacterized protein</fullName>
    </submittedName>
</protein>
<reference evidence="1 2" key="2">
    <citation type="submission" date="2020-04" db="EMBL/GenBank/DDBJ databases">
        <authorList>
            <person name="Fomenkov A."/>
            <person name="Anton B.P."/>
            <person name="Roberts R.J."/>
        </authorList>
    </citation>
    <scope>NUCLEOTIDE SEQUENCE [LARGE SCALE GENOMIC DNA]</scope>
    <source>
        <strain evidence="1 2">CCAP 1403/13f</strain>
    </source>
</reference>
<proteinExistence type="predicted"/>
<dbReference type="EMBL" id="CP051206">
    <property type="protein sequence ID" value="QJB44199.1"/>
    <property type="molecule type" value="Genomic_DNA"/>
</dbReference>
<name>A0A6H2BZP7_DOLFA</name>
<evidence type="ECO:0000313" key="1">
    <source>
        <dbReference type="EMBL" id="QJB44199.1"/>
    </source>
</evidence>
<organism evidence="1 2">
    <name type="scientific">Dolichospermum flos-aquae CCAP 1403/13F</name>
    <dbReference type="NCBI Taxonomy" id="315271"/>
    <lineage>
        <taxon>Bacteria</taxon>
        <taxon>Bacillati</taxon>
        <taxon>Cyanobacteriota</taxon>
        <taxon>Cyanophyceae</taxon>
        <taxon>Nostocales</taxon>
        <taxon>Aphanizomenonaceae</taxon>
        <taxon>Dolichospermum</taxon>
    </lineage>
</organism>
<dbReference type="RefSeq" id="WP_168695495.1">
    <property type="nucleotide sequence ID" value="NZ_CP051206.1"/>
</dbReference>
<dbReference type="Proteomes" id="UP000502433">
    <property type="component" value="Chromosome"/>
</dbReference>
<reference evidence="1 2" key="1">
    <citation type="submission" date="2020-04" db="EMBL/GenBank/DDBJ databases">
        <title>Genome-Wide Identification of 5-Methylcytosine Sites in Bacterial Genomes By High-Throughput Sequencing of MspJI Restriction Fragments.</title>
        <authorList>
            <person name="Wu V."/>
        </authorList>
    </citation>
    <scope>NUCLEOTIDE SEQUENCE [LARGE SCALE GENOMIC DNA]</scope>
    <source>
        <strain evidence="1 2">CCAP 1403/13f</strain>
    </source>
</reference>
<gene>
    <name evidence="1" type="ORF">HGD76_08370</name>
</gene>
<accession>A0A6H2BZP7</accession>
<sequence>MANATLRYQTNANFITKQTIYKLPSCTSFNPGYPDMANATLRYQTNTTFITKQTI</sequence>
<evidence type="ECO:0000313" key="2">
    <source>
        <dbReference type="Proteomes" id="UP000502433"/>
    </source>
</evidence>
<dbReference type="AlphaFoldDB" id="A0A6H2BZP7"/>
<dbReference type="KEGG" id="dfs:HGD76_08370"/>